<evidence type="ECO:0000256" key="3">
    <source>
        <dbReference type="SAM" id="SignalP"/>
    </source>
</evidence>
<feature type="signal peptide" evidence="3">
    <location>
        <begin position="1"/>
        <end position="26"/>
    </location>
</feature>
<reference evidence="5" key="1">
    <citation type="submission" date="2016-04" db="EMBL/GenBank/DDBJ databases">
        <title>Cephalotus genome sequencing.</title>
        <authorList>
            <person name="Fukushima K."/>
            <person name="Hasebe M."/>
            <person name="Fang X."/>
        </authorList>
    </citation>
    <scope>NUCLEOTIDE SEQUENCE [LARGE SCALE GENOMIC DNA]</scope>
    <source>
        <strain evidence="5">cv. St1</strain>
    </source>
</reference>
<dbReference type="EMBL" id="BDDD01001118">
    <property type="protein sequence ID" value="GAV73598.1"/>
    <property type="molecule type" value="Genomic_DNA"/>
</dbReference>
<keyword evidence="2" id="KW-0325">Glycoprotein</keyword>
<dbReference type="PANTHER" id="PTHR13234:SF48">
    <property type="entry name" value="GAMMA INTERFERON RESPONSIVE LYSOSOMAL THIOL (GILT) REDUCTASE FAMILY PROTEIN"/>
    <property type="match status" value="1"/>
</dbReference>
<evidence type="ECO:0000256" key="2">
    <source>
        <dbReference type="ARBA" id="ARBA00023180"/>
    </source>
</evidence>
<dbReference type="InterPro" id="IPR004911">
    <property type="entry name" value="Interferon-induced_GILT"/>
</dbReference>
<dbReference type="FunCoup" id="A0A1Q3C0F3">
    <property type="interactions" value="126"/>
</dbReference>
<evidence type="ECO:0000256" key="1">
    <source>
        <dbReference type="ARBA" id="ARBA00005679"/>
    </source>
</evidence>
<accession>A0A1Q3C0F3</accession>
<dbReference type="OrthoDB" id="958254at2759"/>
<keyword evidence="5" id="KW-1185">Reference proteome</keyword>
<sequence length="227" mass="25604">MASLRRLFTFALFSYTFFLLISPSTTEKVTVSLYYETLCPYCANFIVNSLAKVFENGLISVIDLRLVPWGNALVQANGSFACQHGPNECLLNTIDACTIAIYSDVARHFRFIYCIERLALQNKVDQWVNCLGLTGLSRLPMDCYKSGYGKVLEQKYASETSQLNPPHRFVPWVVVNNQPLQEGYQNFMSYVCKAYKGPRLPDACRSILLANNSLKKANTRDAVCYAS</sequence>
<dbReference type="AlphaFoldDB" id="A0A1Q3C0F3"/>
<organism evidence="4 5">
    <name type="scientific">Cephalotus follicularis</name>
    <name type="common">Albany pitcher plant</name>
    <dbReference type="NCBI Taxonomy" id="3775"/>
    <lineage>
        <taxon>Eukaryota</taxon>
        <taxon>Viridiplantae</taxon>
        <taxon>Streptophyta</taxon>
        <taxon>Embryophyta</taxon>
        <taxon>Tracheophyta</taxon>
        <taxon>Spermatophyta</taxon>
        <taxon>Magnoliopsida</taxon>
        <taxon>eudicotyledons</taxon>
        <taxon>Gunneridae</taxon>
        <taxon>Pentapetalae</taxon>
        <taxon>rosids</taxon>
        <taxon>fabids</taxon>
        <taxon>Oxalidales</taxon>
        <taxon>Cephalotaceae</taxon>
        <taxon>Cephalotus</taxon>
    </lineage>
</organism>
<dbReference type="InParanoid" id="A0A1Q3C0F3"/>
<dbReference type="STRING" id="3775.A0A1Q3C0F3"/>
<comment type="similarity">
    <text evidence="1">Belongs to the GILT family.</text>
</comment>
<keyword evidence="3" id="KW-0732">Signal</keyword>
<feature type="chain" id="PRO_5010312064" evidence="3">
    <location>
        <begin position="27"/>
        <end position="227"/>
    </location>
</feature>
<evidence type="ECO:0000313" key="4">
    <source>
        <dbReference type="EMBL" id="GAV73598.1"/>
    </source>
</evidence>
<name>A0A1Q3C0F3_CEPFO</name>
<protein>
    <submittedName>
        <fullName evidence="4">GILT domain-containing protein</fullName>
    </submittedName>
</protein>
<comment type="caution">
    <text evidence="4">The sequence shown here is derived from an EMBL/GenBank/DDBJ whole genome shotgun (WGS) entry which is preliminary data.</text>
</comment>
<dbReference type="Pfam" id="PF03227">
    <property type="entry name" value="GILT"/>
    <property type="match status" value="1"/>
</dbReference>
<dbReference type="PANTHER" id="PTHR13234">
    <property type="entry name" value="GAMMA-INTERFERON INDUCIBLE LYSOSOMAL THIOL REDUCTASE GILT"/>
    <property type="match status" value="1"/>
</dbReference>
<dbReference type="Proteomes" id="UP000187406">
    <property type="component" value="Unassembled WGS sequence"/>
</dbReference>
<gene>
    <name evidence="4" type="ORF">CFOL_v3_17082</name>
</gene>
<evidence type="ECO:0000313" key="5">
    <source>
        <dbReference type="Proteomes" id="UP000187406"/>
    </source>
</evidence>
<dbReference type="GO" id="GO:0016671">
    <property type="term" value="F:oxidoreductase activity, acting on a sulfur group of donors, disulfide as acceptor"/>
    <property type="evidence" value="ECO:0007669"/>
    <property type="project" value="InterPro"/>
</dbReference>
<proteinExistence type="inferred from homology"/>